<keyword evidence="12" id="KW-1185">Reference proteome</keyword>
<dbReference type="FunFam" id="3.30.160.60:FF:001732">
    <property type="entry name" value="Zgc:162936"/>
    <property type="match status" value="1"/>
</dbReference>
<feature type="domain" description="C2H2-type" evidence="10">
    <location>
        <begin position="277"/>
        <end position="304"/>
    </location>
</feature>
<feature type="domain" description="C2H2-type" evidence="10">
    <location>
        <begin position="371"/>
        <end position="398"/>
    </location>
</feature>
<dbReference type="PANTHER" id="PTHR24399">
    <property type="entry name" value="ZINC FINGER AND BTB DOMAIN-CONTAINING"/>
    <property type="match status" value="1"/>
</dbReference>
<dbReference type="GO" id="GO:0000978">
    <property type="term" value="F:RNA polymerase II cis-regulatory region sequence-specific DNA binding"/>
    <property type="evidence" value="ECO:0007669"/>
    <property type="project" value="TreeGrafter"/>
</dbReference>
<dbReference type="InterPro" id="IPR036236">
    <property type="entry name" value="Znf_C2H2_sf"/>
</dbReference>
<dbReference type="PANTHER" id="PTHR24399:SF23">
    <property type="entry name" value="C2H2-TYPE DOMAIN-CONTAINING PROTEIN"/>
    <property type="match status" value="1"/>
</dbReference>
<accession>A0A9D4SA42</accession>
<organism evidence="11 12">
    <name type="scientific">Dreissena polymorpha</name>
    <name type="common">Zebra mussel</name>
    <name type="synonym">Mytilus polymorpha</name>
    <dbReference type="NCBI Taxonomy" id="45954"/>
    <lineage>
        <taxon>Eukaryota</taxon>
        <taxon>Metazoa</taxon>
        <taxon>Spiralia</taxon>
        <taxon>Lophotrochozoa</taxon>
        <taxon>Mollusca</taxon>
        <taxon>Bivalvia</taxon>
        <taxon>Autobranchia</taxon>
        <taxon>Heteroconchia</taxon>
        <taxon>Euheterodonta</taxon>
        <taxon>Imparidentia</taxon>
        <taxon>Neoheterodontei</taxon>
        <taxon>Myida</taxon>
        <taxon>Dreissenoidea</taxon>
        <taxon>Dreissenidae</taxon>
        <taxon>Dreissena</taxon>
    </lineage>
</organism>
<evidence type="ECO:0000313" key="11">
    <source>
        <dbReference type="EMBL" id="KAH3897436.1"/>
    </source>
</evidence>
<dbReference type="GO" id="GO:0008270">
    <property type="term" value="F:zinc ion binding"/>
    <property type="evidence" value="ECO:0007669"/>
    <property type="project" value="UniProtKB-KW"/>
</dbReference>
<dbReference type="GO" id="GO:0005694">
    <property type="term" value="C:chromosome"/>
    <property type="evidence" value="ECO:0007669"/>
    <property type="project" value="UniProtKB-ARBA"/>
</dbReference>
<dbReference type="SUPFAM" id="SSF57667">
    <property type="entry name" value="beta-beta-alpha zinc fingers"/>
    <property type="match status" value="6"/>
</dbReference>
<evidence type="ECO:0000256" key="4">
    <source>
        <dbReference type="ARBA" id="ARBA00022771"/>
    </source>
</evidence>
<dbReference type="Pfam" id="PF00096">
    <property type="entry name" value="zf-C2H2"/>
    <property type="match status" value="5"/>
</dbReference>
<evidence type="ECO:0000259" key="10">
    <source>
        <dbReference type="PROSITE" id="PS50157"/>
    </source>
</evidence>
<comment type="caution">
    <text evidence="11">The sequence shown here is derived from an EMBL/GenBank/DDBJ whole genome shotgun (WGS) entry which is preliminary data.</text>
</comment>
<dbReference type="Pfam" id="PF13909">
    <property type="entry name" value="zf-H2C2_5"/>
    <property type="match status" value="1"/>
</dbReference>
<dbReference type="GO" id="GO:0001227">
    <property type="term" value="F:DNA-binding transcription repressor activity, RNA polymerase II-specific"/>
    <property type="evidence" value="ECO:0007669"/>
    <property type="project" value="TreeGrafter"/>
</dbReference>
<dbReference type="PROSITE" id="PS50157">
    <property type="entry name" value="ZINC_FINGER_C2H2_2"/>
    <property type="match status" value="10"/>
</dbReference>
<dbReference type="GO" id="GO:0005654">
    <property type="term" value="C:nucleoplasm"/>
    <property type="evidence" value="ECO:0007669"/>
    <property type="project" value="TreeGrafter"/>
</dbReference>
<evidence type="ECO:0000256" key="8">
    <source>
        <dbReference type="ARBA" id="ARBA00023242"/>
    </source>
</evidence>
<dbReference type="FunFam" id="3.30.160.60:FF:000446">
    <property type="entry name" value="Zinc finger protein"/>
    <property type="match status" value="1"/>
</dbReference>
<proteinExistence type="predicted"/>
<protein>
    <recommendedName>
        <fullName evidence="10">C2H2-type domain-containing protein</fullName>
    </recommendedName>
</protein>
<feature type="domain" description="C2H2-type" evidence="10">
    <location>
        <begin position="471"/>
        <end position="497"/>
    </location>
</feature>
<comment type="subcellular location">
    <subcellularLocation>
        <location evidence="1">Nucleus</location>
    </subcellularLocation>
</comment>
<evidence type="ECO:0000256" key="7">
    <source>
        <dbReference type="ARBA" id="ARBA00023163"/>
    </source>
</evidence>
<keyword evidence="3" id="KW-0677">Repeat</keyword>
<keyword evidence="2" id="KW-0479">Metal-binding</keyword>
<dbReference type="EMBL" id="JAIWYP010000001">
    <property type="protein sequence ID" value="KAH3897436.1"/>
    <property type="molecule type" value="Genomic_DNA"/>
</dbReference>
<dbReference type="InterPro" id="IPR013087">
    <property type="entry name" value="Znf_C2H2_type"/>
</dbReference>
<dbReference type="Proteomes" id="UP000828390">
    <property type="component" value="Unassembled WGS sequence"/>
</dbReference>
<dbReference type="AlphaFoldDB" id="A0A9D4SA42"/>
<name>A0A9D4SA42_DREPO</name>
<evidence type="ECO:0000313" key="12">
    <source>
        <dbReference type="Proteomes" id="UP000828390"/>
    </source>
</evidence>
<evidence type="ECO:0000256" key="5">
    <source>
        <dbReference type="ARBA" id="ARBA00022833"/>
    </source>
</evidence>
<evidence type="ECO:0000256" key="2">
    <source>
        <dbReference type="ARBA" id="ARBA00022723"/>
    </source>
</evidence>
<feature type="domain" description="C2H2-type" evidence="10">
    <location>
        <begin position="199"/>
        <end position="227"/>
    </location>
</feature>
<feature type="domain" description="C2H2-type" evidence="10">
    <location>
        <begin position="115"/>
        <end position="142"/>
    </location>
</feature>
<feature type="domain" description="C2H2-type" evidence="10">
    <location>
        <begin position="171"/>
        <end position="198"/>
    </location>
</feature>
<feature type="domain" description="C2H2-type" evidence="10">
    <location>
        <begin position="305"/>
        <end position="334"/>
    </location>
</feature>
<reference evidence="11" key="2">
    <citation type="submission" date="2020-11" db="EMBL/GenBank/DDBJ databases">
        <authorList>
            <person name="McCartney M.A."/>
            <person name="Auch B."/>
            <person name="Kono T."/>
            <person name="Mallez S."/>
            <person name="Becker A."/>
            <person name="Gohl D.M."/>
            <person name="Silverstein K.A.T."/>
            <person name="Koren S."/>
            <person name="Bechman K.B."/>
            <person name="Herman A."/>
            <person name="Abrahante J.E."/>
            <person name="Garbe J."/>
        </authorList>
    </citation>
    <scope>NUCLEOTIDE SEQUENCE</scope>
    <source>
        <strain evidence="11">Duluth1</strain>
        <tissue evidence="11">Whole animal</tissue>
    </source>
</reference>
<evidence type="ECO:0000256" key="6">
    <source>
        <dbReference type="ARBA" id="ARBA00023015"/>
    </source>
</evidence>
<feature type="domain" description="C2H2-type" evidence="10">
    <location>
        <begin position="19"/>
        <end position="46"/>
    </location>
</feature>
<keyword evidence="4 9" id="KW-0863">Zinc-finger</keyword>
<evidence type="ECO:0000256" key="1">
    <source>
        <dbReference type="ARBA" id="ARBA00004123"/>
    </source>
</evidence>
<dbReference type="SMART" id="SM00355">
    <property type="entry name" value="ZnF_C2H2"/>
    <property type="match status" value="10"/>
</dbReference>
<dbReference type="PROSITE" id="PS00028">
    <property type="entry name" value="ZINC_FINGER_C2H2_1"/>
    <property type="match status" value="7"/>
</dbReference>
<sequence>MDDARVDDIQDPRLETRKHQCEICLKLFMRRLHLENHMRVHTGDRNKYLENLLSKPVLKDQHRPANFSDKLYQIVNGPGPRHLTETSATNIDYSPVRSSLSDIGQSMPGSELKMFSCEWCGKTFCRRDFLARHMVVHTGEKPFECHICLRRFNVRTNLNSHTHEFTQMWRPICSVCNRLCPSRRALMVHMCIHTGERPHACQHCEMRFTQKNNLKRHMQNVHRLNKILDPDETPQNVASHQDPNYLVGPNQHFSRKHVCPTCGNGRLLVSLSGIRHFRCPVCPKLFPSRFSLLEHSRTHTGERPFQCDICEYKSAKKGNLTRHMLTVHHSMVGPIISKGLFIKGHHDSMTAEGLPDLQASMDDIALRTMKYLCPFCAKPFPSKGALAMHERVHTGEKPFECECWNRIFKAFANSLDPDETWPHGSYRYGSASELSALRLNLKHICQYCSKPMSSNAALERHIRIHTGEKPFACTVCDHKANTKGNLKIHMLVHSKLR</sequence>
<keyword evidence="7" id="KW-0804">Transcription</keyword>
<feature type="domain" description="C2H2-type" evidence="10">
    <location>
        <begin position="143"/>
        <end position="171"/>
    </location>
</feature>
<feature type="domain" description="C2H2-type" evidence="10">
    <location>
        <begin position="443"/>
        <end position="470"/>
    </location>
</feature>
<keyword evidence="5" id="KW-0862">Zinc</keyword>
<reference evidence="11" key="1">
    <citation type="journal article" date="2019" name="bioRxiv">
        <title>The Genome of the Zebra Mussel, Dreissena polymorpha: A Resource for Invasive Species Research.</title>
        <authorList>
            <person name="McCartney M.A."/>
            <person name="Auch B."/>
            <person name="Kono T."/>
            <person name="Mallez S."/>
            <person name="Zhang Y."/>
            <person name="Obille A."/>
            <person name="Becker A."/>
            <person name="Abrahante J.E."/>
            <person name="Garbe J."/>
            <person name="Badalamenti J.P."/>
            <person name="Herman A."/>
            <person name="Mangelson H."/>
            <person name="Liachko I."/>
            <person name="Sullivan S."/>
            <person name="Sone E.D."/>
            <person name="Koren S."/>
            <person name="Silverstein K.A.T."/>
            <person name="Beckman K.B."/>
            <person name="Gohl D.M."/>
        </authorList>
    </citation>
    <scope>NUCLEOTIDE SEQUENCE</scope>
    <source>
        <strain evidence="11">Duluth1</strain>
        <tissue evidence="11">Whole animal</tissue>
    </source>
</reference>
<gene>
    <name evidence="11" type="ORF">DPMN_021624</name>
</gene>
<dbReference type="FunFam" id="3.30.160.60:FF:000130">
    <property type="entry name" value="Spalt-like transcription factor 4"/>
    <property type="match status" value="2"/>
</dbReference>
<keyword evidence="8" id="KW-0539">Nucleus</keyword>
<dbReference type="GO" id="GO:0045893">
    <property type="term" value="P:positive regulation of DNA-templated transcription"/>
    <property type="evidence" value="ECO:0007669"/>
    <property type="project" value="UniProtKB-ARBA"/>
</dbReference>
<evidence type="ECO:0000256" key="9">
    <source>
        <dbReference type="PROSITE-ProRule" id="PRU00042"/>
    </source>
</evidence>
<evidence type="ECO:0000256" key="3">
    <source>
        <dbReference type="ARBA" id="ARBA00022737"/>
    </source>
</evidence>
<keyword evidence="6" id="KW-0805">Transcription regulation</keyword>
<dbReference type="Gene3D" id="3.30.160.60">
    <property type="entry name" value="Classic Zinc Finger"/>
    <property type="match status" value="10"/>
</dbReference>